<name>A0ABY9CY89_VITVI</name>
<dbReference type="Proteomes" id="UP001227230">
    <property type="component" value="Chromosome 12"/>
</dbReference>
<gene>
    <name evidence="2" type="ORF">VitviT2T_018691</name>
</gene>
<proteinExistence type="predicted"/>
<sequence>MQKQTILCPCNKCGNQHLPSTNDDVKYDLVKYGSSSTDKVWDSHCESVTLKINEWVSTFQHQSNKELIENLDQEFIKSIYVHVNKSSNEIDEEGINIVLEDG</sequence>
<feature type="domain" description="Transposase-associated" evidence="1">
    <location>
        <begin position="2"/>
        <end position="46"/>
    </location>
</feature>
<dbReference type="EMBL" id="CP126659">
    <property type="protein sequence ID" value="WKA00325.1"/>
    <property type="molecule type" value="Genomic_DNA"/>
</dbReference>
<organism evidence="2 3">
    <name type="scientific">Vitis vinifera</name>
    <name type="common">Grape</name>
    <dbReference type="NCBI Taxonomy" id="29760"/>
    <lineage>
        <taxon>Eukaryota</taxon>
        <taxon>Viridiplantae</taxon>
        <taxon>Streptophyta</taxon>
        <taxon>Embryophyta</taxon>
        <taxon>Tracheophyta</taxon>
        <taxon>Spermatophyta</taxon>
        <taxon>Magnoliopsida</taxon>
        <taxon>eudicotyledons</taxon>
        <taxon>Gunneridae</taxon>
        <taxon>Pentapetalae</taxon>
        <taxon>rosids</taxon>
        <taxon>Vitales</taxon>
        <taxon>Vitaceae</taxon>
        <taxon>Viteae</taxon>
        <taxon>Vitis</taxon>
    </lineage>
</organism>
<protein>
    <recommendedName>
        <fullName evidence="1">Transposase-associated domain-containing protein</fullName>
    </recommendedName>
</protein>
<dbReference type="Pfam" id="PF13963">
    <property type="entry name" value="Transpos_assoc"/>
    <property type="match status" value="1"/>
</dbReference>
<evidence type="ECO:0000313" key="3">
    <source>
        <dbReference type="Proteomes" id="UP001227230"/>
    </source>
</evidence>
<evidence type="ECO:0000313" key="2">
    <source>
        <dbReference type="EMBL" id="WKA00325.1"/>
    </source>
</evidence>
<dbReference type="InterPro" id="IPR029480">
    <property type="entry name" value="Transpos_assoc"/>
</dbReference>
<accession>A0ABY9CY89</accession>
<evidence type="ECO:0000259" key="1">
    <source>
        <dbReference type="Pfam" id="PF13963"/>
    </source>
</evidence>
<reference evidence="2 3" key="1">
    <citation type="journal article" date="2023" name="Hortic Res">
        <title>The complete reference genome for grapevine (Vitis vinifera L.) genetics and breeding.</title>
        <authorList>
            <person name="Shi X."/>
            <person name="Cao S."/>
            <person name="Wang X."/>
            <person name="Huang S."/>
            <person name="Wang Y."/>
            <person name="Liu Z."/>
            <person name="Liu W."/>
            <person name="Leng X."/>
            <person name="Peng Y."/>
            <person name="Wang N."/>
            <person name="Wang Y."/>
            <person name="Ma Z."/>
            <person name="Xu X."/>
            <person name="Zhang F."/>
            <person name="Xue H."/>
            <person name="Zhong H."/>
            <person name="Wang Y."/>
            <person name="Zhang K."/>
            <person name="Velt A."/>
            <person name="Avia K."/>
            <person name="Holtgrawe D."/>
            <person name="Grimplet J."/>
            <person name="Matus J.T."/>
            <person name="Ware D."/>
            <person name="Wu X."/>
            <person name="Wang H."/>
            <person name="Liu C."/>
            <person name="Fang Y."/>
            <person name="Rustenholz C."/>
            <person name="Cheng Z."/>
            <person name="Xiao H."/>
            <person name="Zhou Y."/>
        </authorList>
    </citation>
    <scope>NUCLEOTIDE SEQUENCE [LARGE SCALE GENOMIC DNA]</scope>
    <source>
        <strain evidence="3">cv. Pinot noir / PN40024</strain>
        <tissue evidence="2">Leaf</tissue>
    </source>
</reference>
<keyword evidence="3" id="KW-1185">Reference proteome</keyword>